<proteinExistence type="predicted"/>
<organism evidence="1 2">
    <name type="scientific">Ramlibacter agri</name>
    <dbReference type="NCBI Taxonomy" id="2728837"/>
    <lineage>
        <taxon>Bacteria</taxon>
        <taxon>Pseudomonadati</taxon>
        <taxon>Pseudomonadota</taxon>
        <taxon>Betaproteobacteria</taxon>
        <taxon>Burkholderiales</taxon>
        <taxon>Comamonadaceae</taxon>
        <taxon>Ramlibacter</taxon>
    </lineage>
</organism>
<name>A0A848HBT6_9BURK</name>
<keyword evidence="2" id="KW-1185">Reference proteome</keyword>
<comment type="caution">
    <text evidence="1">The sequence shown here is derived from an EMBL/GenBank/DDBJ whole genome shotgun (WGS) entry which is preliminary data.</text>
</comment>
<dbReference type="RefSeq" id="WP_169421270.1">
    <property type="nucleotide sequence ID" value="NZ_JABBFX010000003.1"/>
</dbReference>
<dbReference type="AlphaFoldDB" id="A0A848HBT6"/>
<dbReference type="EMBL" id="JABBFX010000003">
    <property type="protein sequence ID" value="NML46959.1"/>
    <property type="molecule type" value="Genomic_DNA"/>
</dbReference>
<sequence>MATQRLRSGGPVQVLLVAGSAQLRQAWVDILAAVPGVRVAGQFGAAADLLEWLVWTHQPWHYAFVDLALWNGPAQEWLRQVASRRDAGTVVAVADEVSPAARETCDRVGIRELLPRDDLEAFRGFVQKQLM</sequence>
<dbReference type="Proteomes" id="UP000541185">
    <property type="component" value="Unassembled WGS sequence"/>
</dbReference>
<accession>A0A848HBT6</accession>
<evidence type="ECO:0008006" key="3">
    <source>
        <dbReference type="Google" id="ProtNLM"/>
    </source>
</evidence>
<reference evidence="1 2" key="1">
    <citation type="submission" date="2020-04" db="EMBL/GenBank/DDBJ databases">
        <title>Ramlibacter sp. G-1-2-2 isolated from soil.</title>
        <authorList>
            <person name="Dahal R.H."/>
        </authorList>
    </citation>
    <scope>NUCLEOTIDE SEQUENCE [LARGE SCALE GENOMIC DNA]</scope>
    <source>
        <strain evidence="1 2">G-1-2-2</strain>
    </source>
</reference>
<evidence type="ECO:0000313" key="1">
    <source>
        <dbReference type="EMBL" id="NML46959.1"/>
    </source>
</evidence>
<gene>
    <name evidence="1" type="ORF">HHL11_24660</name>
</gene>
<protein>
    <recommendedName>
        <fullName evidence="3">Response regulatory domain-containing protein</fullName>
    </recommendedName>
</protein>
<evidence type="ECO:0000313" key="2">
    <source>
        <dbReference type="Proteomes" id="UP000541185"/>
    </source>
</evidence>